<dbReference type="EMBL" id="CAEZTS010000016">
    <property type="protein sequence ID" value="CAB4570035.1"/>
    <property type="molecule type" value="Genomic_DNA"/>
</dbReference>
<gene>
    <name evidence="2" type="ORF">UFOPK1722_00313</name>
</gene>
<evidence type="ECO:0000256" key="1">
    <source>
        <dbReference type="SAM" id="Phobius"/>
    </source>
</evidence>
<feature type="transmembrane region" description="Helical" evidence="1">
    <location>
        <begin position="38"/>
        <end position="56"/>
    </location>
</feature>
<keyword evidence="1" id="KW-0812">Transmembrane</keyword>
<organism evidence="2">
    <name type="scientific">freshwater metagenome</name>
    <dbReference type="NCBI Taxonomy" id="449393"/>
    <lineage>
        <taxon>unclassified sequences</taxon>
        <taxon>metagenomes</taxon>
        <taxon>ecological metagenomes</taxon>
    </lineage>
</organism>
<dbReference type="AlphaFoldDB" id="A0A6J6E4A5"/>
<keyword evidence="1" id="KW-1133">Transmembrane helix</keyword>
<reference evidence="2" key="1">
    <citation type="submission" date="2020-05" db="EMBL/GenBank/DDBJ databases">
        <authorList>
            <person name="Chiriac C."/>
            <person name="Salcher M."/>
            <person name="Ghai R."/>
            <person name="Kavagutti S V."/>
        </authorList>
    </citation>
    <scope>NUCLEOTIDE SEQUENCE</scope>
</reference>
<feature type="transmembrane region" description="Helical" evidence="1">
    <location>
        <begin position="12"/>
        <end position="31"/>
    </location>
</feature>
<proteinExistence type="predicted"/>
<keyword evidence="1" id="KW-0472">Membrane</keyword>
<accession>A0A6J6E4A5</accession>
<evidence type="ECO:0000313" key="2">
    <source>
        <dbReference type="EMBL" id="CAB4570035.1"/>
    </source>
</evidence>
<name>A0A6J6E4A5_9ZZZZ</name>
<protein>
    <submittedName>
        <fullName evidence="2">Unannotated protein</fullName>
    </submittedName>
</protein>
<sequence>MTSSILSLSVDQLKNVSLAGVVAPIVIGVVLMKFVAKAMIRTVIMIVALVLAIAVYTQRQEITDCYDRSREAGTIVAGELVCSFFGQDVTLTP</sequence>